<dbReference type="AlphaFoldDB" id="A0A177CJU6"/>
<organism evidence="2 3">
    <name type="scientific">Paraphaeosphaeria sporulosa</name>
    <dbReference type="NCBI Taxonomy" id="1460663"/>
    <lineage>
        <taxon>Eukaryota</taxon>
        <taxon>Fungi</taxon>
        <taxon>Dikarya</taxon>
        <taxon>Ascomycota</taxon>
        <taxon>Pezizomycotina</taxon>
        <taxon>Dothideomycetes</taxon>
        <taxon>Pleosporomycetidae</taxon>
        <taxon>Pleosporales</taxon>
        <taxon>Massarineae</taxon>
        <taxon>Didymosphaeriaceae</taxon>
        <taxon>Paraphaeosphaeria</taxon>
    </lineage>
</organism>
<dbReference type="PANTHER" id="PTHR33365">
    <property type="entry name" value="YALI0B05434P"/>
    <property type="match status" value="1"/>
</dbReference>
<dbReference type="PANTHER" id="PTHR33365:SF7">
    <property type="entry name" value="TAT PATHWAY SIGNAL SEQUENCE"/>
    <property type="match status" value="1"/>
</dbReference>
<dbReference type="STRING" id="1460663.A0A177CJU6"/>
<dbReference type="GeneID" id="28761734"/>
<protein>
    <recommendedName>
        <fullName evidence="4">Tat pathway signal sequence</fullName>
    </recommendedName>
</protein>
<dbReference type="Proteomes" id="UP000077069">
    <property type="component" value="Unassembled WGS sequence"/>
</dbReference>
<comment type="similarity">
    <text evidence="1">Belongs to the ustYa family.</text>
</comment>
<name>A0A177CJU6_9PLEO</name>
<dbReference type="InterPro" id="IPR021765">
    <property type="entry name" value="UstYa-like"/>
</dbReference>
<sequence>MGIKRSTEDQDVEHMEDLESASLIPNKDCHKCSSAAKGSRTRHVFKTIVLIALAYICFLETNTRLAVQSRETHIHLASGIPYSPANDVVQYAPRRIWQDGDWSRYDKKPGPELDALWNELLAGQIIRVSAAEMKLQGENLTNRVQLTNGDYLGTMSVWHSLHCLERLRKVIHMDYYHDKIPDYKGDMGIWTKDHSDHCIERLRDDIMCHPNTAVYIPEWDETHTLPDGFRMISQGQTTCVNWDALDQWARKRALKGGEYTLKPNPFGDKHGVHTNH</sequence>
<dbReference type="GO" id="GO:0043386">
    <property type="term" value="P:mycotoxin biosynthetic process"/>
    <property type="evidence" value="ECO:0007669"/>
    <property type="project" value="InterPro"/>
</dbReference>
<reference evidence="2 3" key="1">
    <citation type="submission" date="2016-05" db="EMBL/GenBank/DDBJ databases">
        <title>Comparative analysis of secretome profiles of manganese(II)-oxidizing ascomycete fungi.</title>
        <authorList>
            <consortium name="DOE Joint Genome Institute"/>
            <person name="Zeiner C.A."/>
            <person name="Purvine S.O."/>
            <person name="Zink E.M."/>
            <person name="Wu S."/>
            <person name="Pasa-Tolic L."/>
            <person name="Chaput D.L."/>
            <person name="Haridas S."/>
            <person name="Grigoriev I.V."/>
            <person name="Santelli C.M."/>
            <person name="Hansel C.M."/>
        </authorList>
    </citation>
    <scope>NUCLEOTIDE SEQUENCE [LARGE SCALE GENOMIC DNA]</scope>
    <source>
        <strain evidence="2 3">AP3s5-JAC2a</strain>
    </source>
</reference>
<proteinExistence type="inferred from homology"/>
<evidence type="ECO:0000256" key="1">
    <source>
        <dbReference type="ARBA" id="ARBA00035112"/>
    </source>
</evidence>
<dbReference type="RefSeq" id="XP_018037503.1">
    <property type="nucleotide sequence ID" value="XM_018178248.1"/>
</dbReference>
<evidence type="ECO:0008006" key="4">
    <source>
        <dbReference type="Google" id="ProtNLM"/>
    </source>
</evidence>
<gene>
    <name evidence="2" type="ORF">CC84DRAFT_1163366</name>
</gene>
<dbReference type="OrthoDB" id="3687641at2759"/>
<dbReference type="InParanoid" id="A0A177CJU6"/>
<dbReference type="Pfam" id="PF11807">
    <property type="entry name" value="UstYa"/>
    <property type="match status" value="1"/>
</dbReference>
<evidence type="ECO:0000313" key="3">
    <source>
        <dbReference type="Proteomes" id="UP000077069"/>
    </source>
</evidence>
<dbReference type="EMBL" id="KV441551">
    <property type="protein sequence ID" value="OAG07138.1"/>
    <property type="molecule type" value="Genomic_DNA"/>
</dbReference>
<accession>A0A177CJU6</accession>
<keyword evidence="3" id="KW-1185">Reference proteome</keyword>
<evidence type="ECO:0000313" key="2">
    <source>
        <dbReference type="EMBL" id="OAG07138.1"/>
    </source>
</evidence>